<evidence type="ECO:0000313" key="2">
    <source>
        <dbReference type="Proteomes" id="UP001501598"/>
    </source>
</evidence>
<dbReference type="EMBL" id="BAABGT010000055">
    <property type="protein sequence ID" value="GAA4550204.1"/>
    <property type="molecule type" value="Genomic_DNA"/>
</dbReference>
<keyword evidence="2" id="KW-1185">Reference proteome</keyword>
<comment type="caution">
    <text evidence="1">The sequence shown here is derived from an EMBL/GenBank/DDBJ whole genome shotgun (WGS) entry which is preliminary data.</text>
</comment>
<name>A0ABP8RWV7_9PSEU</name>
<sequence>MVALGGAMLTVEIDAAAVEERLRSGRLACPGCAGVLAGWGRARPRLVRGPDGSVWLSPRRSRCTGCRATHVLLPVLLLVRRADTAAVIGAALAARAAGAGHRRIAVLLRRPPATVRGWLRRFAVRVEAVRVVFTRWCRALAPDPVLPGPAGSAWADAVAAVGAAAAAFTARFSVEVPVWQVAVTVSAGQLLSPAWHGWVGPG</sequence>
<proteinExistence type="predicted"/>
<gene>
    <name evidence="1" type="ORF">GCM10023175_39820</name>
</gene>
<organism evidence="1 2">
    <name type="scientific">Pseudonocardia xishanensis</name>
    <dbReference type="NCBI Taxonomy" id="630995"/>
    <lineage>
        <taxon>Bacteria</taxon>
        <taxon>Bacillati</taxon>
        <taxon>Actinomycetota</taxon>
        <taxon>Actinomycetes</taxon>
        <taxon>Pseudonocardiales</taxon>
        <taxon>Pseudonocardiaceae</taxon>
        <taxon>Pseudonocardia</taxon>
    </lineage>
</organism>
<protein>
    <submittedName>
        <fullName evidence="1">Uncharacterized protein</fullName>
    </submittedName>
</protein>
<evidence type="ECO:0000313" key="1">
    <source>
        <dbReference type="EMBL" id="GAA4550204.1"/>
    </source>
</evidence>
<dbReference type="Proteomes" id="UP001501598">
    <property type="component" value="Unassembled WGS sequence"/>
</dbReference>
<reference evidence="2" key="1">
    <citation type="journal article" date="2019" name="Int. J. Syst. Evol. Microbiol.">
        <title>The Global Catalogue of Microorganisms (GCM) 10K type strain sequencing project: providing services to taxonomists for standard genome sequencing and annotation.</title>
        <authorList>
            <consortium name="The Broad Institute Genomics Platform"/>
            <consortium name="The Broad Institute Genome Sequencing Center for Infectious Disease"/>
            <person name="Wu L."/>
            <person name="Ma J."/>
        </authorList>
    </citation>
    <scope>NUCLEOTIDE SEQUENCE [LARGE SCALE GENOMIC DNA]</scope>
    <source>
        <strain evidence="2">JCM 17906</strain>
    </source>
</reference>
<accession>A0ABP8RWV7</accession>